<evidence type="ECO:0000256" key="1">
    <source>
        <dbReference type="ARBA" id="ARBA00004128"/>
    </source>
</evidence>
<dbReference type="PANTHER" id="PTHR31142">
    <property type="entry name" value="TOBAMOVIRUS MULTIPLICATION PROTEIN 1-LIKE ISOFORM X1"/>
    <property type="match status" value="1"/>
</dbReference>
<evidence type="ECO:0000256" key="4">
    <source>
        <dbReference type="ARBA" id="ARBA00022989"/>
    </source>
</evidence>
<proteinExistence type="inferred from homology"/>
<evidence type="ECO:0000256" key="6">
    <source>
        <dbReference type="SAM" id="Phobius"/>
    </source>
</evidence>
<keyword evidence="3 6" id="KW-0812">Transmembrane</keyword>
<comment type="similarity">
    <text evidence="2">Belongs to the plant tobamovirus multiplication TOM1 protein family.</text>
</comment>
<feature type="domain" description="THH1/TOM1/TOM3" evidence="7">
    <location>
        <begin position="22"/>
        <end position="123"/>
    </location>
</feature>
<feature type="transmembrane region" description="Helical" evidence="6">
    <location>
        <begin position="290"/>
        <end position="311"/>
    </location>
</feature>
<sequence length="361" mass="39871">MRTEGGAGHRCLPTEVVAADAALAVVDGALAVVAFLQLLRIHLRNQQLGWTRQKIFHLMIGSSNIAGYLVYFIFTIVATCEGWQCWSHGCGFILMACPQILFLAAFLLLVSFWIDLCHQANDDEEDDDEHGYNEALLEKSKSKQGSPHVDGHMKCCFPRTIHIGSRQKFVILVIVLTFVSVISFSILIWIGRGKTPIDSSLVAWVSLDIFSVAILLLGGALACYGVLLFSKMSKVRSEMASNDMWKVASLAAVSVTCFTSSAVLALVTNIPLEVLFYWHAAQSDHISSSVLIFLYYFIGSSVPSGFVLWVMREMPPRLVADSHRPARPTVVNFISERTTQNPQWRATVTSSQNKGLKSSPI</sequence>
<organism evidence="8">
    <name type="scientific">Musa acuminata subsp. malaccensis</name>
    <name type="common">Wild banana</name>
    <name type="synonym">Musa malaccensis</name>
    <dbReference type="NCBI Taxonomy" id="214687"/>
    <lineage>
        <taxon>Eukaryota</taxon>
        <taxon>Viridiplantae</taxon>
        <taxon>Streptophyta</taxon>
        <taxon>Embryophyta</taxon>
        <taxon>Tracheophyta</taxon>
        <taxon>Spermatophyta</taxon>
        <taxon>Magnoliopsida</taxon>
        <taxon>Liliopsida</taxon>
        <taxon>Zingiberales</taxon>
        <taxon>Musaceae</taxon>
        <taxon>Musa</taxon>
    </lineage>
</organism>
<evidence type="ECO:0000256" key="5">
    <source>
        <dbReference type="ARBA" id="ARBA00023136"/>
    </source>
</evidence>
<accession>A0A8D7AKK2</accession>
<feature type="transmembrane region" description="Helical" evidence="6">
    <location>
        <begin position="202"/>
        <end position="229"/>
    </location>
</feature>
<feature type="transmembrane region" description="Helical" evidence="6">
    <location>
        <begin position="91"/>
        <end position="114"/>
    </location>
</feature>
<feature type="transmembrane region" description="Helical" evidence="6">
    <location>
        <begin position="250"/>
        <end position="270"/>
    </location>
</feature>
<evidence type="ECO:0000256" key="3">
    <source>
        <dbReference type="ARBA" id="ARBA00022692"/>
    </source>
</evidence>
<evidence type="ECO:0000259" key="7">
    <source>
        <dbReference type="Pfam" id="PF06454"/>
    </source>
</evidence>
<name>A0A8D7AKK2_MUSAM</name>
<protein>
    <submittedName>
        <fullName evidence="8">(wild Malaysian banana) hypothetical protein</fullName>
    </submittedName>
</protein>
<dbReference type="EMBL" id="HG996468">
    <property type="protein sequence ID" value="CAG1850402.1"/>
    <property type="molecule type" value="Genomic_DNA"/>
</dbReference>
<comment type="subcellular location">
    <subcellularLocation>
        <location evidence="1">Vacuole membrane</location>
        <topology evidence="1">Multi-pass membrane protein</topology>
    </subcellularLocation>
</comment>
<dbReference type="PANTHER" id="PTHR31142:SF4">
    <property type="entry name" value="OS01G0751300 PROTEIN"/>
    <property type="match status" value="1"/>
</dbReference>
<dbReference type="InterPro" id="IPR040226">
    <property type="entry name" value="THH1/TOM1/TOM3"/>
</dbReference>
<evidence type="ECO:0000313" key="8">
    <source>
        <dbReference type="EMBL" id="CAG1850402.1"/>
    </source>
</evidence>
<gene>
    <name evidence="8" type="ORF">GSMUA_201640.1</name>
</gene>
<keyword evidence="4 6" id="KW-1133">Transmembrane helix</keyword>
<feature type="transmembrane region" description="Helical" evidence="6">
    <location>
        <begin position="169"/>
        <end position="190"/>
    </location>
</feature>
<dbReference type="Pfam" id="PF06454">
    <property type="entry name" value="THH1_TOM1-3_dom"/>
    <property type="match status" value="2"/>
</dbReference>
<feature type="domain" description="THH1/TOM1/TOM3" evidence="7">
    <location>
        <begin position="179"/>
        <end position="322"/>
    </location>
</feature>
<feature type="transmembrane region" description="Helical" evidence="6">
    <location>
        <begin position="55"/>
        <end position="79"/>
    </location>
</feature>
<feature type="transmembrane region" description="Helical" evidence="6">
    <location>
        <begin position="22"/>
        <end position="43"/>
    </location>
</feature>
<evidence type="ECO:0000256" key="2">
    <source>
        <dbReference type="ARBA" id="ARBA00006779"/>
    </source>
</evidence>
<keyword evidence="5 6" id="KW-0472">Membrane</keyword>
<dbReference type="GO" id="GO:0005774">
    <property type="term" value="C:vacuolar membrane"/>
    <property type="evidence" value="ECO:0007669"/>
    <property type="project" value="UniProtKB-SubCell"/>
</dbReference>
<dbReference type="AlphaFoldDB" id="A0A8D7AKK2"/>
<dbReference type="InterPro" id="IPR009457">
    <property type="entry name" value="THH1/TOM1/TOM3_dom"/>
</dbReference>
<reference evidence="8" key="1">
    <citation type="submission" date="2021-03" db="EMBL/GenBank/DDBJ databases">
        <authorList>
            <consortium name="Genoscope - CEA"/>
            <person name="William W."/>
        </authorList>
    </citation>
    <scope>NUCLEOTIDE SEQUENCE</scope>
    <source>
        <strain evidence="8">Doubled-haploid Pahang</strain>
    </source>
</reference>